<dbReference type="InterPro" id="IPR036770">
    <property type="entry name" value="Ankyrin_rpt-contain_sf"/>
</dbReference>
<dbReference type="GeneID" id="87867539"/>
<dbReference type="AlphaFoldDB" id="A0AAE0JLC9"/>
<keyword evidence="2 3" id="KW-0040">ANK repeat</keyword>
<name>A0AAE0JLC9_9PEZI</name>
<proteinExistence type="predicted"/>
<dbReference type="RefSeq" id="XP_062684412.1">
    <property type="nucleotide sequence ID" value="XM_062830385.1"/>
</dbReference>
<dbReference type="InterPro" id="IPR002110">
    <property type="entry name" value="Ankyrin_rpt"/>
</dbReference>
<gene>
    <name evidence="4" type="ORF">B0H65DRAFT_568093</name>
</gene>
<organism evidence="4 5">
    <name type="scientific">Neurospora tetraspora</name>
    <dbReference type="NCBI Taxonomy" id="94610"/>
    <lineage>
        <taxon>Eukaryota</taxon>
        <taxon>Fungi</taxon>
        <taxon>Dikarya</taxon>
        <taxon>Ascomycota</taxon>
        <taxon>Pezizomycotina</taxon>
        <taxon>Sordariomycetes</taxon>
        <taxon>Sordariomycetidae</taxon>
        <taxon>Sordariales</taxon>
        <taxon>Sordariaceae</taxon>
        <taxon>Neurospora</taxon>
    </lineage>
</organism>
<dbReference type="PROSITE" id="PS50088">
    <property type="entry name" value="ANK_REPEAT"/>
    <property type="match status" value="2"/>
</dbReference>
<dbReference type="PANTHER" id="PTHR24173">
    <property type="entry name" value="ANKYRIN REPEAT CONTAINING"/>
    <property type="match status" value="1"/>
</dbReference>
<evidence type="ECO:0000256" key="3">
    <source>
        <dbReference type="PROSITE-ProRule" id="PRU00023"/>
    </source>
</evidence>
<evidence type="ECO:0000256" key="2">
    <source>
        <dbReference type="ARBA" id="ARBA00023043"/>
    </source>
</evidence>
<dbReference type="Gene3D" id="1.25.40.20">
    <property type="entry name" value="Ankyrin repeat-containing domain"/>
    <property type="match status" value="1"/>
</dbReference>
<dbReference type="SUPFAM" id="SSF48403">
    <property type="entry name" value="Ankyrin repeat"/>
    <property type="match status" value="1"/>
</dbReference>
<reference evidence="4" key="2">
    <citation type="submission" date="2023-06" db="EMBL/GenBank/DDBJ databases">
        <authorList>
            <consortium name="Lawrence Berkeley National Laboratory"/>
            <person name="Haridas S."/>
            <person name="Hensen N."/>
            <person name="Bonometti L."/>
            <person name="Westerberg I."/>
            <person name="Brannstrom I.O."/>
            <person name="Guillou S."/>
            <person name="Cros-Aarteil S."/>
            <person name="Calhoun S."/>
            <person name="Kuo A."/>
            <person name="Mondo S."/>
            <person name="Pangilinan J."/>
            <person name="Riley R."/>
            <person name="Labutti K."/>
            <person name="Andreopoulos B."/>
            <person name="Lipzen A."/>
            <person name="Chen C."/>
            <person name="Yanf M."/>
            <person name="Daum C."/>
            <person name="Ng V."/>
            <person name="Clum A."/>
            <person name="Steindorff A."/>
            <person name="Ohm R."/>
            <person name="Martin F."/>
            <person name="Silar P."/>
            <person name="Natvig D."/>
            <person name="Lalanne C."/>
            <person name="Gautier V."/>
            <person name="Ament-Velasquez S.L."/>
            <person name="Kruys A."/>
            <person name="Hutchinson M.I."/>
            <person name="Powell A.J."/>
            <person name="Barry K."/>
            <person name="Miller A.N."/>
            <person name="Grigoriev I.V."/>
            <person name="Debuchy R."/>
            <person name="Gladieux P."/>
            <person name="Thoren M.H."/>
            <person name="Johannesson H."/>
        </authorList>
    </citation>
    <scope>NUCLEOTIDE SEQUENCE</scope>
    <source>
        <strain evidence="4">CBS 560.94</strain>
    </source>
</reference>
<keyword evidence="1" id="KW-0677">Repeat</keyword>
<evidence type="ECO:0000313" key="4">
    <source>
        <dbReference type="EMBL" id="KAK3351117.1"/>
    </source>
</evidence>
<keyword evidence="5" id="KW-1185">Reference proteome</keyword>
<dbReference type="PROSITE" id="PS50297">
    <property type="entry name" value="ANK_REP_REGION"/>
    <property type="match status" value="1"/>
</dbReference>
<evidence type="ECO:0000313" key="5">
    <source>
        <dbReference type="Proteomes" id="UP001278500"/>
    </source>
</evidence>
<feature type="repeat" description="ANK" evidence="3">
    <location>
        <begin position="170"/>
        <end position="202"/>
    </location>
</feature>
<dbReference type="PANTHER" id="PTHR24173:SF74">
    <property type="entry name" value="ANKYRIN REPEAT DOMAIN-CONTAINING PROTEIN 16"/>
    <property type="match status" value="1"/>
</dbReference>
<protein>
    <submittedName>
        <fullName evidence="4">Ankyrin repeat-containing domain protein</fullName>
    </submittedName>
</protein>
<evidence type="ECO:0000256" key="1">
    <source>
        <dbReference type="ARBA" id="ARBA00022737"/>
    </source>
</evidence>
<dbReference type="EMBL" id="JAUEPP010000002">
    <property type="protein sequence ID" value="KAK3351117.1"/>
    <property type="molecule type" value="Genomic_DNA"/>
</dbReference>
<dbReference type="SMART" id="SM00248">
    <property type="entry name" value="ANK"/>
    <property type="match status" value="4"/>
</dbReference>
<sequence>MVSFMDLLPVETVSHIVQYLGTGDANRFGQTCKGAYIITNPIVYKDNVPTKTKRGPVTWGVVTRQLRVIEMAVVAGADLWATDWLSCYQYELGLTGRFDDQYEWWWGDEASMQGRGSPLHYAAMINNAEAAEYLLQNSARHPRGDLEKDWSIAMCPCEVVNHEEWDGGVRAFLPLHTAACHGNLDVARALLERGASASHHSDIYNNTLLHSLVHKGPNRLAMIKLIASQPDVDINARDDDEATPLELALYEPNNGKIIAKLVQLGAIDTLPPHANLLRRCFTDRDLGNALALLEAGVYSHDHLRPVVDGLFCALVNPVSYGQWTTTSNYGPLDSRARRVVREMPEELIARIVRIMIEKYDLDINTPLHDSRHTPLNFIIHLGNRTKLKFLVTLLINLGARLDVADQLGHNALVACLWASLESEEDIGLRAAPVGAMTLT</sequence>
<comment type="caution">
    <text evidence="4">The sequence shown here is derived from an EMBL/GenBank/DDBJ whole genome shotgun (WGS) entry which is preliminary data.</text>
</comment>
<dbReference type="Proteomes" id="UP001278500">
    <property type="component" value="Unassembled WGS sequence"/>
</dbReference>
<accession>A0AAE0JLC9</accession>
<dbReference type="Pfam" id="PF12796">
    <property type="entry name" value="Ank_2"/>
    <property type="match status" value="1"/>
</dbReference>
<reference evidence="4" key="1">
    <citation type="journal article" date="2023" name="Mol. Phylogenet. Evol.">
        <title>Genome-scale phylogeny and comparative genomics of the fungal order Sordariales.</title>
        <authorList>
            <person name="Hensen N."/>
            <person name="Bonometti L."/>
            <person name="Westerberg I."/>
            <person name="Brannstrom I.O."/>
            <person name="Guillou S."/>
            <person name="Cros-Aarteil S."/>
            <person name="Calhoun S."/>
            <person name="Haridas S."/>
            <person name="Kuo A."/>
            <person name="Mondo S."/>
            <person name="Pangilinan J."/>
            <person name="Riley R."/>
            <person name="LaButti K."/>
            <person name="Andreopoulos B."/>
            <person name="Lipzen A."/>
            <person name="Chen C."/>
            <person name="Yan M."/>
            <person name="Daum C."/>
            <person name="Ng V."/>
            <person name="Clum A."/>
            <person name="Steindorff A."/>
            <person name="Ohm R.A."/>
            <person name="Martin F."/>
            <person name="Silar P."/>
            <person name="Natvig D.O."/>
            <person name="Lalanne C."/>
            <person name="Gautier V."/>
            <person name="Ament-Velasquez S.L."/>
            <person name="Kruys A."/>
            <person name="Hutchinson M.I."/>
            <person name="Powell A.J."/>
            <person name="Barry K."/>
            <person name="Miller A.N."/>
            <person name="Grigoriev I.V."/>
            <person name="Debuchy R."/>
            <person name="Gladieux P."/>
            <person name="Hiltunen Thoren M."/>
            <person name="Johannesson H."/>
        </authorList>
    </citation>
    <scope>NUCLEOTIDE SEQUENCE</scope>
    <source>
        <strain evidence="4">CBS 560.94</strain>
    </source>
</reference>
<feature type="repeat" description="ANK" evidence="3">
    <location>
        <begin position="370"/>
        <end position="406"/>
    </location>
</feature>